<dbReference type="Pfam" id="PF13527">
    <property type="entry name" value="Acetyltransf_9"/>
    <property type="match status" value="1"/>
</dbReference>
<dbReference type="Proteomes" id="UP000036932">
    <property type="component" value="Unassembled WGS sequence"/>
</dbReference>
<evidence type="ECO:0000313" key="2">
    <source>
        <dbReference type="EMBL" id="KOR89066.1"/>
    </source>
</evidence>
<dbReference type="Gene3D" id="3.30.1050.10">
    <property type="entry name" value="SCP2 sterol-binding domain"/>
    <property type="match status" value="1"/>
</dbReference>
<dbReference type="Gene3D" id="3.40.630.30">
    <property type="match status" value="2"/>
</dbReference>
<dbReference type="InterPro" id="IPR041380">
    <property type="entry name" value="Acetyltransf_17"/>
</dbReference>
<comment type="caution">
    <text evidence="2">The sequence shown here is derived from an EMBL/GenBank/DDBJ whole genome shotgun (WGS) entry which is preliminary data.</text>
</comment>
<proteinExistence type="predicted"/>
<dbReference type="GO" id="GO:0034069">
    <property type="term" value="F:aminoglycoside N-acetyltransferase activity"/>
    <property type="evidence" value="ECO:0007669"/>
    <property type="project" value="TreeGrafter"/>
</dbReference>
<dbReference type="GO" id="GO:0030649">
    <property type="term" value="P:aminoglycoside antibiotic catabolic process"/>
    <property type="evidence" value="ECO:0007669"/>
    <property type="project" value="TreeGrafter"/>
</dbReference>
<dbReference type="InterPro" id="IPR025559">
    <property type="entry name" value="Eis_dom"/>
</dbReference>
<reference evidence="3" key="1">
    <citation type="submission" date="2015-08" db="EMBL/GenBank/DDBJ databases">
        <title>Genome sequencing project for genomic taxonomy and phylogenomics of Bacillus-like bacteria.</title>
        <authorList>
            <person name="Liu B."/>
            <person name="Wang J."/>
            <person name="Zhu Y."/>
            <person name="Liu G."/>
            <person name="Chen Q."/>
            <person name="Chen Z."/>
            <person name="Lan J."/>
            <person name="Che J."/>
            <person name="Ge C."/>
            <person name="Shi H."/>
            <person name="Pan Z."/>
            <person name="Liu X."/>
        </authorList>
    </citation>
    <scope>NUCLEOTIDE SEQUENCE [LARGE SCALE GENOMIC DNA]</scope>
    <source>
        <strain evidence="3">FJAT-22460</strain>
    </source>
</reference>
<evidence type="ECO:0000259" key="1">
    <source>
        <dbReference type="PROSITE" id="PS51186"/>
    </source>
</evidence>
<protein>
    <submittedName>
        <fullName evidence="2">Acetyltransferase</fullName>
    </submittedName>
</protein>
<accession>A0A0M1P3K2</accession>
<dbReference type="PANTHER" id="PTHR37817">
    <property type="entry name" value="N-ACETYLTRANSFERASE EIS"/>
    <property type="match status" value="1"/>
</dbReference>
<evidence type="ECO:0000313" key="3">
    <source>
        <dbReference type="Proteomes" id="UP000036932"/>
    </source>
</evidence>
<sequence>MELRQLRSDEFEISTKLSEYAFQVSLSQEQRESRKEHFKPEQSWGIFDGDDLQAKLTIIPLQIYMQGRTINMGGIAGVATWPENRRQGHVNTLLKHALQEMKNKGQSISCLHPFSVPFYRKFGWEVYAEYKKYIIPINNFPRKVSVEGRLVRDVLDIPTLSDMYQVYARNYNGMLVRDEAWWRRSVLTDGVHNVVYYSAEGQATGYALYHLKNKELVCDEFVFFNEEARSALWTFFGNHDSRIEQATMKMVPVDDQLPFILPEPRVIQEVVPYFMARIVDLKSFIEGYAFERHQEAVITLAVKDSAAPWNAGIWRLSVNEAGRAELTELPNDHEEQADLSTDIQSLSALFTGYKRPHELYSIHRLNGNPQAAAQLESMIPTGHTHLMDFF</sequence>
<feature type="domain" description="N-acetyltransferase" evidence="1">
    <location>
        <begin position="1"/>
        <end position="147"/>
    </location>
</feature>
<dbReference type="InterPro" id="IPR051554">
    <property type="entry name" value="Acetyltransferase_Eis"/>
</dbReference>
<name>A0A0M1P3K2_9BACL</name>
<dbReference type="RefSeq" id="WP_054402113.1">
    <property type="nucleotide sequence ID" value="NZ_LIUT01000001.1"/>
</dbReference>
<dbReference type="AlphaFoldDB" id="A0A0M1P3K2"/>
<keyword evidence="2" id="KW-0808">Transferase</keyword>
<dbReference type="OrthoDB" id="9768284at2"/>
<dbReference type="Pfam" id="PF17668">
    <property type="entry name" value="Acetyltransf_17"/>
    <property type="match status" value="1"/>
</dbReference>
<dbReference type="SUPFAM" id="SSF55718">
    <property type="entry name" value="SCP-like"/>
    <property type="match status" value="1"/>
</dbReference>
<dbReference type="EMBL" id="LIUT01000001">
    <property type="protein sequence ID" value="KOR89066.1"/>
    <property type="molecule type" value="Genomic_DNA"/>
</dbReference>
<dbReference type="PANTHER" id="PTHR37817:SF1">
    <property type="entry name" value="N-ACETYLTRANSFERASE EIS"/>
    <property type="match status" value="1"/>
</dbReference>
<organism evidence="2 3">
    <name type="scientific">Paenibacillus solani</name>
    <dbReference type="NCBI Taxonomy" id="1705565"/>
    <lineage>
        <taxon>Bacteria</taxon>
        <taxon>Bacillati</taxon>
        <taxon>Bacillota</taxon>
        <taxon>Bacilli</taxon>
        <taxon>Bacillales</taxon>
        <taxon>Paenibacillaceae</taxon>
        <taxon>Paenibacillus</taxon>
    </lineage>
</organism>
<dbReference type="InterPro" id="IPR016181">
    <property type="entry name" value="Acyl_CoA_acyltransferase"/>
</dbReference>
<dbReference type="PATRIC" id="fig|1705565.3.peg.3471"/>
<gene>
    <name evidence="2" type="ORF">AM231_07730</name>
</gene>
<dbReference type="InterPro" id="IPR000182">
    <property type="entry name" value="GNAT_dom"/>
</dbReference>
<dbReference type="SUPFAM" id="SSF55729">
    <property type="entry name" value="Acyl-CoA N-acyltransferases (Nat)"/>
    <property type="match status" value="1"/>
</dbReference>
<dbReference type="PROSITE" id="PS51186">
    <property type="entry name" value="GNAT"/>
    <property type="match status" value="1"/>
</dbReference>
<dbReference type="InterPro" id="IPR036527">
    <property type="entry name" value="SCP2_sterol-bd_dom_sf"/>
</dbReference>
<keyword evidence="3" id="KW-1185">Reference proteome</keyword>
<dbReference type="Pfam" id="PF13530">
    <property type="entry name" value="SCP2_2"/>
    <property type="match status" value="1"/>
</dbReference>